<comment type="caution">
    <text evidence="2">The sequence shown here is derived from an EMBL/GenBank/DDBJ whole genome shotgun (WGS) entry which is preliminary data.</text>
</comment>
<organism evidence="2 3">
    <name type="scientific">Hypsibius exemplaris</name>
    <name type="common">Freshwater tardigrade</name>
    <dbReference type="NCBI Taxonomy" id="2072580"/>
    <lineage>
        <taxon>Eukaryota</taxon>
        <taxon>Metazoa</taxon>
        <taxon>Ecdysozoa</taxon>
        <taxon>Tardigrada</taxon>
        <taxon>Eutardigrada</taxon>
        <taxon>Parachela</taxon>
        <taxon>Hypsibioidea</taxon>
        <taxon>Hypsibiidae</taxon>
        <taxon>Hypsibius</taxon>
    </lineage>
</organism>
<evidence type="ECO:0000313" key="3">
    <source>
        <dbReference type="Proteomes" id="UP000192578"/>
    </source>
</evidence>
<sequence>MSLLLVVVVCLACGCPAVLSSSDTRCQTDASRSWSCGVEDPDSIVVVVVGWGIFFPTDFVSNSTLNLGLAVNGRACLSKCSNREIRGCRLVSFNVDTGVCTGYTKDLEGTFVPNPSTTLLAVSGKQFHERPGFHFAVPGQTLLLGVDGRAMGNGGTVYNPSVCRNLCHIHPKCISLYSIPVLAGSCDCKISAALPVSLHADPNYSTWTI</sequence>
<dbReference type="OrthoDB" id="10650273at2759"/>
<evidence type="ECO:0000256" key="1">
    <source>
        <dbReference type="SAM" id="SignalP"/>
    </source>
</evidence>
<reference evidence="3" key="1">
    <citation type="submission" date="2017-01" db="EMBL/GenBank/DDBJ databases">
        <title>Comparative genomics of anhydrobiosis in the tardigrade Hypsibius dujardini.</title>
        <authorList>
            <person name="Yoshida Y."/>
            <person name="Koutsovoulos G."/>
            <person name="Laetsch D."/>
            <person name="Stevens L."/>
            <person name="Kumar S."/>
            <person name="Horikawa D."/>
            <person name="Ishino K."/>
            <person name="Komine S."/>
            <person name="Tomita M."/>
            <person name="Blaxter M."/>
            <person name="Arakawa K."/>
        </authorList>
    </citation>
    <scope>NUCLEOTIDE SEQUENCE [LARGE SCALE GENOMIC DNA]</scope>
    <source>
        <strain evidence="3">Z151</strain>
    </source>
</reference>
<feature type="signal peptide" evidence="1">
    <location>
        <begin position="1"/>
        <end position="20"/>
    </location>
</feature>
<accession>A0A9X6NJR1</accession>
<keyword evidence="3" id="KW-1185">Reference proteome</keyword>
<dbReference type="AlphaFoldDB" id="A0A9X6NJR1"/>
<gene>
    <name evidence="2" type="ORF">BV898_18292</name>
</gene>
<keyword evidence="1" id="KW-0732">Signal</keyword>
<dbReference type="Proteomes" id="UP000192578">
    <property type="component" value="Unassembled WGS sequence"/>
</dbReference>
<name>A0A9X6NJR1_HYPEX</name>
<evidence type="ECO:0008006" key="4">
    <source>
        <dbReference type="Google" id="ProtNLM"/>
    </source>
</evidence>
<protein>
    <recommendedName>
        <fullName evidence="4">Apple domain-containing protein</fullName>
    </recommendedName>
</protein>
<evidence type="ECO:0000313" key="2">
    <source>
        <dbReference type="EMBL" id="OWA53873.1"/>
    </source>
</evidence>
<dbReference type="EMBL" id="MTYJ01000353">
    <property type="protein sequence ID" value="OWA53873.1"/>
    <property type="molecule type" value="Genomic_DNA"/>
</dbReference>
<proteinExistence type="predicted"/>
<feature type="chain" id="PRO_5040993445" description="Apple domain-containing protein" evidence="1">
    <location>
        <begin position="21"/>
        <end position="209"/>
    </location>
</feature>